<dbReference type="EMBL" id="AP022567">
    <property type="protein sequence ID" value="BBX33933.1"/>
    <property type="molecule type" value="Genomic_DNA"/>
</dbReference>
<evidence type="ECO:0000259" key="2">
    <source>
        <dbReference type="Pfam" id="PF05065"/>
    </source>
</evidence>
<name>A0ABM7HTN0_MYCME</name>
<protein>
    <recommendedName>
        <fullName evidence="2">Phage capsid-like C-terminal domain-containing protein</fullName>
    </recommendedName>
</protein>
<dbReference type="Pfam" id="PF05065">
    <property type="entry name" value="Phage_capsid"/>
    <property type="match status" value="1"/>
</dbReference>
<proteinExistence type="predicted"/>
<keyword evidence="4" id="KW-1185">Reference proteome</keyword>
<evidence type="ECO:0000256" key="1">
    <source>
        <dbReference type="ARBA" id="ARBA00004328"/>
    </source>
</evidence>
<reference evidence="3 4" key="1">
    <citation type="journal article" date="2019" name="Emerg. Microbes Infect.">
        <title>Comprehensive subspecies identification of 175 nontuberculous mycobacteria species based on 7547 genomic profiles.</title>
        <authorList>
            <person name="Matsumoto Y."/>
            <person name="Kinjo T."/>
            <person name="Motooka D."/>
            <person name="Nabeya D."/>
            <person name="Jung N."/>
            <person name="Uechi K."/>
            <person name="Horii T."/>
            <person name="Iida T."/>
            <person name="Fujita J."/>
            <person name="Nakamura S."/>
        </authorList>
    </citation>
    <scope>NUCLEOTIDE SEQUENCE [LARGE SCALE GENOMIC DNA]</scope>
    <source>
        <strain evidence="3 4">JCM 12375</strain>
    </source>
</reference>
<evidence type="ECO:0000313" key="3">
    <source>
        <dbReference type="EMBL" id="BBX33933.1"/>
    </source>
</evidence>
<sequence>MPLLSSNGAAILAPADIQALVIKPLLASAVGTRVSTIVQTGSHATRFPVVVTDPTTGWTAEGAEIAVSDPDLDELVVTPSKLAGLTVVSNELMNDSDPSALDVVGSGLVRDLQTRLDNAYFGNTVPNGPSGLESLPNVQETTVSFDGSLDVFAEGISLAENAGVLAVNPLDGLPNMAFVGNPTDVLSVSTTKVAADSNQPLLGPDATQATGRSILGVPAYSSPAVTQGAMWLVPRDKVFVVLRADPQVIADSSAYFSSDRTGIRCVLRVGFGFPHEQAIVRVGRVCCTNR</sequence>
<dbReference type="RefSeq" id="WP_036431887.1">
    <property type="nucleotide sequence ID" value="NZ_AP022567.1"/>
</dbReference>
<evidence type="ECO:0000313" key="4">
    <source>
        <dbReference type="Proteomes" id="UP000465622"/>
    </source>
</evidence>
<gene>
    <name evidence="3" type="ORF">MMAGJ_32150</name>
</gene>
<dbReference type="InterPro" id="IPR054612">
    <property type="entry name" value="Phage_capsid-like_C"/>
</dbReference>
<dbReference type="Gene3D" id="3.30.2400.10">
    <property type="entry name" value="Major capsid protein gp5"/>
    <property type="match status" value="1"/>
</dbReference>
<dbReference type="NCBIfam" id="TIGR01554">
    <property type="entry name" value="major_cap_HK97"/>
    <property type="match status" value="1"/>
</dbReference>
<accession>A0ABM7HTN0</accession>
<dbReference type="Gene3D" id="3.30.2320.10">
    <property type="entry name" value="hypothetical protein PF0899 domain"/>
    <property type="match status" value="1"/>
</dbReference>
<organism evidence="3 4">
    <name type="scientific">Mycolicibacterium mageritense</name>
    <name type="common">Mycobacterium mageritense</name>
    <dbReference type="NCBI Taxonomy" id="53462"/>
    <lineage>
        <taxon>Bacteria</taxon>
        <taxon>Bacillati</taxon>
        <taxon>Actinomycetota</taxon>
        <taxon>Actinomycetes</taxon>
        <taxon>Mycobacteriales</taxon>
        <taxon>Mycobacteriaceae</taxon>
        <taxon>Mycolicibacterium</taxon>
    </lineage>
</organism>
<dbReference type="InterPro" id="IPR024455">
    <property type="entry name" value="Phage_capsid"/>
</dbReference>
<comment type="subcellular location">
    <subcellularLocation>
        <location evidence="1">Virion</location>
    </subcellularLocation>
</comment>
<dbReference type="Proteomes" id="UP000465622">
    <property type="component" value="Chromosome"/>
</dbReference>
<dbReference type="SUPFAM" id="SSF56563">
    <property type="entry name" value="Major capsid protein gp5"/>
    <property type="match status" value="1"/>
</dbReference>
<feature type="domain" description="Phage capsid-like C-terminal" evidence="2">
    <location>
        <begin position="11"/>
        <end position="281"/>
    </location>
</feature>